<keyword evidence="3" id="KW-0560">Oxidoreductase</keyword>
<dbReference type="Pfam" id="PF02571">
    <property type="entry name" value="CbiJ"/>
    <property type="match status" value="1"/>
</dbReference>
<evidence type="ECO:0000256" key="2">
    <source>
        <dbReference type="ARBA" id="ARBA00022573"/>
    </source>
</evidence>
<dbReference type="EMBL" id="BLAE01000016">
    <property type="protein sequence ID" value="GES09694.1"/>
    <property type="molecule type" value="Genomic_DNA"/>
</dbReference>
<evidence type="ECO:0000256" key="3">
    <source>
        <dbReference type="ARBA" id="ARBA00023002"/>
    </source>
</evidence>
<evidence type="ECO:0000313" key="4">
    <source>
        <dbReference type="EMBL" id="GES09694.1"/>
    </source>
</evidence>
<dbReference type="NCBIfam" id="NF005968">
    <property type="entry name" value="PRK08057.1-2"/>
    <property type="match status" value="1"/>
</dbReference>
<dbReference type="GO" id="GO:0016994">
    <property type="term" value="F:precorrin-6A reductase activity"/>
    <property type="evidence" value="ECO:0007669"/>
    <property type="project" value="InterPro"/>
</dbReference>
<evidence type="ECO:0000313" key="5">
    <source>
        <dbReference type="Proteomes" id="UP000331127"/>
    </source>
</evidence>
<dbReference type="PANTHER" id="PTHR36925">
    <property type="entry name" value="COBALT-PRECORRIN-6A REDUCTASE"/>
    <property type="match status" value="1"/>
</dbReference>
<dbReference type="PANTHER" id="PTHR36925:SF1">
    <property type="entry name" value="COBALT-PRECORRIN-6A REDUCTASE"/>
    <property type="match status" value="1"/>
</dbReference>
<dbReference type="PROSITE" id="PS51014">
    <property type="entry name" value="COBK_CBIJ"/>
    <property type="match status" value="1"/>
</dbReference>
<evidence type="ECO:0000256" key="1">
    <source>
        <dbReference type="ARBA" id="ARBA00004953"/>
    </source>
</evidence>
<dbReference type="AlphaFoldDB" id="A0A5M3WLD9"/>
<protein>
    <submittedName>
        <fullName evidence="4">Precorrin-6A reductase</fullName>
    </submittedName>
</protein>
<organism evidence="4 5">
    <name type="scientific">Acrocarpospora macrocephala</name>
    <dbReference type="NCBI Taxonomy" id="150177"/>
    <lineage>
        <taxon>Bacteria</taxon>
        <taxon>Bacillati</taxon>
        <taxon>Actinomycetota</taxon>
        <taxon>Actinomycetes</taxon>
        <taxon>Streptosporangiales</taxon>
        <taxon>Streptosporangiaceae</taxon>
        <taxon>Acrocarpospora</taxon>
    </lineage>
</organism>
<proteinExistence type="predicted"/>
<dbReference type="RefSeq" id="WP_155355202.1">
    <property type="nucleotide sequence ID" value="NZ_BAAAHL010000040.1"/>
</dbReference>
<comment type="pathway">
    <text evidence="1">Cofactor biosynthesis; adenosylcobalamin biosynthesis.</text>
</comment>
<keyword evidence="5" id="KW-1185">Reference proteome</keyword>
<accession>A0A5M3WLD9</accession>
<reference evidence="4 5" key="1">
    <citation type="submission" date="2019-10" db="EMBL/GenBank/DDBJ databases">
        <title>Whole genome shotgun sequence of Acrocarpospora macrocephala NBRC 16266.</title>
        <authorList>
            <person name="Ichikawa N."/>
            <person name="Kimura A."/>
            <person name="Kitahashi Y."/>
            <person name="Komaki H."/>
            <person name="Oguchi A."/>
        </authorList>
    </citation>
    <scope>NUCLEOTIDE SEQUENCE [LARGE SCALE GENOMIC DNA]</scope>
    <source>
        <strain evidence="4 5">NBRC 16266</strain>
    </source>
</reference>
<dbReference type="Proteomes" id="UP000331127">
    <property type="component" value="Unassembled WGS sequence"/>
</dbReference>
<dbReference type="InterPro" id="IPR003723">
    <property type="entry name" value="Precorrin-6x_reduct"/>
</dbReference>
<gene>
    <name evidence="4" type="primary">cobK</name>
    <name evidence="4" type="ORF">Amac_032900</name>
</gene>
<dbReference type="OrthoDB" id="5183775at2"/>
<comment type="caution">
    <text evidence="4">The sequence shown here is derived from an EMBL/GenBank/DDBJ whole genome shotgun (WGS) entry which is preliminary data.</text>
</comment>
<dbReference type="UniPathway" id="UPA00148"/>
<name>A0A5M3WLD9_9ACTN</name>
<dbReference type="GO" id="GO:0009236">
    <property type="term" value="P:cobalamin biosynthetic process"/>
    <property type="evidence" value="ECO:0007669"/>
    <property type="project" value="UniProtKB-UniPathway"/>
</dbReference>
<dbReference type="NCBIfam" id="TIGR00715">
    <property type="entry name" value="precor6x_red"/>
    <property type="match status" value="1"/>
</dbReference>
<sequence length="262" mass="28415">MSPRLLIIGGTDEARRLAAAVQGRVDTISSLAGRVNSPRLPVGEVRIGGFGGPDGLAAWLRAERVTMIVDASHPFAARMTDSAVKAANSAGIPLLVLRRPGWTPEPGDDWRWTATLEEAAERLPQIGTRAFLTTGRRSLPAFAHLDDVWFLARSVDTPEPPFPLRMEVLLSRGPYTREGELHLLRAHHIDVIVTKDSGGTMTSAKLTAARELGLPVIVVRRPPPPPGILTAETVDEAVTWLNGLIDGWPTHRHPTPSLSRDT</sequence>
<keyword evidence="2" id="KW-0169">Cobalamin biosynthesis</keyword>